<evidence type="ECO:0000313" key="4">
    <source>
        <dbReference type="EMBL" id="CAJ0600232.1"/>
    </source>
</evidence>
<protein>
    <recommendedName>
        <fullName evidence="1">Major sperm protein</fullName>
    </recommendedName>
</protein>
<dbReference type="Pfam" id="PF00635">
    <property type="entry name" value="Motile_Sperm"/>
    <property type="match status" value="1"/>
</dbReference>
<dbReference type="AlphaFoldDB" id="A0AA36M844"/>
<dbReference type="InterPro" id="IPR000535">
    <property type="entry name" value="MSP_dom"/>
</dbReference>
<feature type="region of interest" description="Disordered" evidence="2">
    <location>
        <begin position="152"/>
        <end position="175"/>
    </location>
</feature>
<dbReference type="Proteomes" id="UP001176961">
    <property type="component" value="Unassembled WGS sequence"/>
</dbReference>
<evidence type="ECO:0000259" key="3">
    <source>
        <dbReference type="PROSITE" id="PS50202"/>
    </source>
</evidence>
<accession>A0AA36M844</accession>
<gene>
    <name evidence="4" type="ORF">CYNAS_LOCUS12215</name>
</gene>
<dbReference type="InterPro" id="IPR051774">
    <property type="entry name" value="Sperm-specific_class_P"/>
</dbReference>
<keyword evidence="1" id="KW-0206">Cytoskeleton</keyword>
<dbReference type="PROSITE" id="PS50202">
    <property type="entry name" value="MSP"/>
    <property type="match status" value="1"/>
</dbReference>
<dbReference type="InterPro" id="IPR008962">
    <property type="entry name" value="PapD-like_sf"/>
</dbReference>
<keyword evidence="1" id="KW-0963">Cytoplasm</keyword>
<proteinExistence type="predicted"/>
<evidence type="ECO:0000256" key="2">
    <source>
        <dbReference type="SAM" id="MobiDB-lite"/>
    </source>
</evidence>
<feature type="domain" description="MSP" evidence="3">
    <location>
        <begin position="27"/>
        <end position="150"/>
    </location>
</feature>
<dbReference type="EMBL" id="CATQJL010000223">
    <property type="protein sequence ID" value="CAJ0600232.1"/>
    <property type="molecule type" value="Genomic_DNA"/>
</dbReference>
<dbReference type="PANTHER" id="PTHR22947:SF12">
    <property type="entry name" value="MAJOR SPERM PROTEIN"/>
    <property type="match status" value="1"/>
</dbReference>
<feature type="region of interest" description="Disordered" evidence="2">
    <location>
        <begin position="1"/>
        <end position="27"/>
    </location>
</feature>
<comment type="caution">
    <text evidence="4">The sequence shown here is derived from an EMBL/GenBank/DDBJ whole genome shotgun (WGS) entry which is preliminary data.</text>
</comment>
<dbReference type="Gene3D" id="2.60.40.10">
    <property type="entry name" value="Immunoglobulins"/>
    <property type="match status" value="1"/>
</dbReference>
<sequence length="175" mass="19442">MAQASNTAGGAPAASNSDAPASENRSIINTQRMVFGMGKEEIEYTPEQMDWTMEEGKQTLWVMNRTLSQIAFKVKCSNNKAFWVNPVFGTVESGGAAEIEVHRNGNKPLKNNDKIVVCTAKYNTENGPLNRFFKLPTTTTEEKEIRQRTVALPSQDQQRATAPAPVDNQMELMRC</sequence>
<dbReference type="SUPFAM" id="SSF49354">
    <property type="entry name" value="PapD-like"/>
    <property type="match status" value="1"/>
</dbReference>
<feature type="compositionally biased region" description="Low complexity" evidence="2">
    <location>
        <begin position="8"/>
        <end position="22"/>
    </location>
</feature>
<evidence type="ECO:0000313" key="5">
    <source>
        <dbReference type="Proteomes" id="UP001176961"/>
    </source>
</evidence>
<organism evidence="4 5">
    <name type="scientific">Cylicocyclus nassatus</name>
    <name type="common">Nematode worm</name>
    <dbReference type="NCBI Taxonomy" id="53992"/>
    <lineage>
        <taxon>Eukaryota</taxon>
        <taxon>Metazoa</taxon>
        <taxon>Ecdysozoa</taxon>
        <taxon>Nematoda</taxon>
        <taxon>Chromadorea</taxon>
        <taxon>Rhabditida</taxon>
        <taxon>Rhabditina</taxon>
        <taxon>Rhabditomorpha</taxon>
        <taxon>Strongyloidea</taxon>
        <taxon>Strongylidae</taxon>
        <taxon>Cylicocyclus</taxon>
    </lineage>
</organism>
<comment type="function">
    <text evidence="1">Central component in molecular interactions underlying sperm crawling. Forms an extensive filament system that extends from sperm villipoda, along the leading edge of the pseudopod.</text>
</comment>
<keyword evidence="5" id="KW-1185">Reference proteome</keyword>
<dbReference type="InterPro" id="IPR013783">
    <property type="entry name" value="Ig-like_fold"/>
</dbReference>
<name>A0AA36M844_CYLNA</name>
<reference evidence="4" key="1">
    <citation type="submission" date="2023-07" db="EMBL/GenBank/DDBJ databases">
        <authorList>
            <consortium name="CYATHOMIX"/>
        </authorList>
    </citation>
    <scope>NUCLEOTIDE SEQUENCE</scope>
    <source>
        <strain evidence="4">N/A</strain>
    </source>
</reference>
<evidence type="ECO:0000256" key="1">
    <source>
        <dbReference type="RuleBase" id="RU003425"/>
    </source>
</evidence>
<dbReference type="PANTHER" id="PTHR22947">
    <property type="entry name" value="MAJOR SPERM PROTEIN"/>
    <property type="match status" value="1"/>
</dbReference>